<feature type="short sequence motif" description="GXGXXG" evidence="4">
    <location>
        <begin position="15"/>
        <end position="20"/>
    </location>
</feature>
<dbReference type="Pfam" id="PF01734">
    <property type="entry name" value="Patatin"/>
    <property type="match status" value="1"/>
</dbReference>
<dbReference type="GO" id="GO:0016787">
    <property type="term" value="F:hydrolase activity"/>
    <property type="evidence" value="ECO:0007669"/>
    <property type="project" value="UniProtKB-UniRule"/>
</dbReference>
<evidence type="ECO:0000256" key="1">
    <source>
        <dbReference type="ARBA" id="ARBA00022801"/>
    </source>
</evidence>
<keyword evidence="1 4" id="KW-0378">Hydrolase</keyword>
<feature type="active site" description="Nucleophile" evidence="4">
    <location>
        <position position="44"/>
    </location>
</feature>
<evidence type="ECO:0000259" key="5">
    <source>
        <dbReference type="PROSITE" id="PS51635"/>
    </source>
</evidence>
<accession>A0A515D9A8</accession>
<dbReference type="GO" id="GO:0016042">
    <property type="term" value="P:lipid catabolic process"/>
    <property type="evidence" value="ECO:0007669"/>
    <property type="project" value="UniProtKB-UniRule"/>
</dbReference>
<name>A0A515D9A8_9BURK</name>
<dbReference type="SUPFAM" id="SSF52151">
    <property type="entry name" value="FabD/lysophospholipase-like"/>
    <property type="match status" value="1"/>
</dbReference>
<evidence type="ECO:0000256" key="3">
    <source>
        <dbReference type="ARBA" id="ARBA00023098"/>
    </source>
</evidence>
<dbReference type="PROSITE" id="PS51635">
    <property type="entry name" value="PNPLA"/>
    <property type="match status" value="1"/>
</dbReference>
<dbReference type="KEGG" id="rhf:EUB48_06660"/>
<dbReference type="Gene3D" id="3.40.1090.10">
    <property type="entry name" value="Cytosolic phospholipase A2 catalytic domain"/>
    <property type="match status" value="2"/>
</dbReference>
<evidence type="ECO:0000313" key="6">
    <source>
        <dbReference type="EMBL" id="QDL36998.1"/>
    </source>
</evidence>
<keyword evidence="7" id="KW-1185">Reference proteome</keyword>
<dbReference type="PANTHER" id="PTHR14226">
    <property type="entry name" value="NEUROPATHY TARGET ESTERASE/SWISS CHEESE D.MELANOGASTER"/>
    <property type="match status" value="1"/>
</dbReference>
<dbReference type="PANTHER" id="PTHR14226:SF57">
    <property type="entry name" value="BLR7027 PROTEIN"/>
    <property type="match status" value="1"/>
</dbReference>
<feature type="domain" description="PNPLA" evidence="5">
    <location>
        <begin position="11"/>
        <end position="180"/>
    </location>
</feature>
<dbReference type="InterPro" id="IPR002641">
    <property type="entry name" value="PNPLA_dom"/>
</dbReference>
<organism evidence="6 7">
    <name type="scientific">Rhodoferax sediminis</name>
    <dbReference type="NCBI Taxonomy" id="2509614"/>
    <lineage>
        <taxon>Bacteria</taxon>
        <taxon>Pseudomonadati</taxon>
        <taxon>Pseudomonadota</taxon>
        <taxon>Betaproteobacteria</taxon>
        <taxon>Burkholderiales</taxon>
        <taxon>Comamonadaceae</taxon>
        <taxon>Rhodoferax</taxon>
    </lineage>
</organism>
<feature type="short sequence motif" description="DGA/G" evidence="4">
    <location>
        <begin position="167"/>
        <end position="169"/>
    </location>
</feature>
<dbReference type="RefSeq" id="WP_142818152.1">
    <property type="nucleotide sequence ID" value="NZ_CP035503.1"/>
</dbReference>
<gene>
    <name evidence="6" type="ORF">EUB48_06660</name>
</gene>
<evidence type="ECO:0000313" key="7">
    <source>
        <dbReference type="Proteomes" id="UP000316798"/>
    </source>
</evidence>
<feature type="active site" description="Proton acceptor" evidence="4">
    <location>
        <position position="167"/>
    </location>
</feature>
<dbReference type="EMBL" id="CP035503">
    <property type="protein sequence ID" value="QDL36998.1"/>
    <property type="molecule type" value="Genomic_DNA"/>
</dbReference>
<dbReference type="OrthoDB" id="5290098at2"/>
<dbReference type="InterPro" id="IPR016035">
    <property type="entry name" value="Acyl_Trfase/lysoPLipase"/>
</dbReference>
<dbReference type="CDD" id="cd07209">
    <property type="entry name" value="Pat_hypo_Ecoli_Z1214_like"/>
    <property type="match status" value="1"/>
</dbReference>
<reference evidence="6 7" key="1">
    <citation type="submission" date="2019-01" db="EMBL/GenBank/DDBJ databases">
        <title>Genomic insights into a novel species Rhodoferax sp.</title>
        <authorList>
            <person name="Jin L."/>
        </authorList>
    </citation>
    <scope>NUCLEOTIDE SEQUENCE [LARGE SCALE GENOMIC DNA]</scope>
    <source>
        <strain evidence="6 7">CHu59-6-5</strain>
    </source>
</reference>
<proteinExistence type="predicted"/>
<dbReference type="AlphaFoldDB" id="A0A515D9A8"/>
<feature type="short sequence motif" description="GXSXG" evidence="4">
    <location>
        <begin position="42"/>
        <end position="46"/>
    </location>
</feature>
<keyword evidence="3 4" id="KW-0443">Lipid metabolism</keyword>
<keyword evidence="2 4" id="KW-0442">Lipid degradation</keyword>
<sequence>MVDTTPKPTAWVLAGGGSFGAIQVGMLRALVAHGLLPDLVVGSSVGAINGAYFAGAPNAAGIAQLEAIWCGLHRSTVFPIAWRSMLGLGASGGFAVDPSGLRGLLEQCLPYQTLEQASVPVHVVATDQLSGGTVAVSSGPAVDAVLASCAVPAVFPPVHLGERFLIDGAIASNTPISVAVELGARRVIVLPTGFACALDAPPRGAIGNALHAVTLLIAHQLASEFEQYHAAAEIIMVPPLCPLTASPYDFSHAGELIQRAAEQTQRWLENDGLTREQVPLALLAHGHSHSH</sequence>
<evidence type="ECO:0000256" key="2">
    <source>
        <dbReference type="ARBA" id="ARBA00022963"/>
    </source>
</evidence>
<protein>
    <submittedName>
        <fullName evidence="6">Patatin-like phospholipase family protein</fullName>
    </submittedName>
</protein>
<dbReference type="InterPro" id="IPR050301">
    <property type="entry name" value="NTE"/>
</dbReference>
<dbReference type="Proteomes" id="UP000316798">
    <property type="component" value="Chromosome"/>
</dbReference>
<evidence type="ECO:0000256" key="4">
    <source>
        <dbReference type="PROSITE-ProRule" id="PRU01161"/>
    </source>
</evidence>